<dbReference type="InterPro" id="IPR010653">
    <property type="entry name" value="NlpB/DapX"/>
</dbReference>
<dbReference type="OrthoDB" id="5291099at2"/>
<keyword evidence="1" id="KW-0732">Signal</keyword>
<accession>A0A4S8FE80</accession>
<dbReference type="PROSITE" id="PS51257">
    <property type="entry name" value="PROKAR_LIPOPROTEIN"/>
    <property type="match status" value="1"/>
</dbReference>
<evidence type="ECO:0000313" key="3">
    <source>
        <dbReference type="Proteomes" id="UP000308917"/>
    </source>
</evidence>
<dbReference type="AlphaFoldDB" id="A0A4S8FE80"/>
<dbReference type="Gene3D" id="3.30.310.170">
    <property type="entry name" value="Outer membrane protein assembly factor BamC"/>
    <property type="match status" value="1"/>
</dbReference>
<evidence type="ECO:0000256" key="1">
    <source>
        <dbReference type="SAM" id="SignalP"/>
    </source>
</evidence>
<dbReference type="Pfam" id="PF06804">
    <property type="entry name" value="Lipoprotein_18"/>
    <property type="match status" value="1"/>
</dbReference>
<sequence length="380" mass="41656">MSSKSAAFTLSLAATAAVLSGCSVLQNDKIDYKSASRGTSLEVPPDLTQLSTDARYNVPGGAVSANALLATQIRQGEGDRVASDQVADVQIHREGNVRWLSVPRAPDVLWEPVRQFWADNGFVLVMDQAAIGIMETDWAENRAKLPQDFIRNSLGRVLDSLYSTGERDKFRTRLERRSDGGTDIYITHRGMVEEYSNRAQDSTIWVPRDADPELETEFLRRLMVQLGVSEEQSNAIVQAGLASGSVTAGAAPSSAASTFAAARMVTLDAVPALELQDDFDRAWRRVGTALDRTGFTVEDRDRSQGLYFVRYIAPDAEREKPGFFGRVFGQGSSAPAPVRYRLVVKNQGQLTHVQVQDEAGNLVPAGQAQGIIKLLYEDMR</sequence>
<proteinExistence type="predicted"/>
<reference evidence="2 3" key="1">
    <citation type="journal article" date="2015" name="Antonie Van Leeuwenhoek">
        <title>Lampropedia puyangensis sp. nov., isolated from symptomatic bark of Populus ? euramericana canker and emended description of Lampropedia hyalina (Ehrenberg 1832) Lee et al. 2004.</title>
        <authorList>
            <person name="Li Y."/>
            <person name="Wang T."/>
            <person name="Piao C.G."/>
            <person name="Wang L.F."/>
            <person name="Tian G.Z."/>
            <person name="Zhu T.H."/>
            <person name="Guo M.W."/>
        </authorList>
    </citation>
    <scope>NUCLEOTIDE SEQUENCE [LARGE SCALE GENOMIC DNA]</scope>
    <source>
        <strain evidence="2 3">2-bin</strain>
    </source>
</reference>
<name>A0A4S8FE80_9BURK</name>
<organism evidence="2 3">
    <name type="scientific">Lampropedia puyangensis</name>
    <dbReference type="NCBI Taxonomy" id="1330072"/>
    <lineage>
        <taxon>Bacteria</taxon>
        <taxon>Pseudomonadati</taxon>
        <taxon>Pseudomonadota</taxon>
        <taxon>Betaproteobacteria</taxon>
        <taxon>Burkholderiales</taxon>
        <taxon>Comamonadaceae</taxon>
        <taxon>Lampropedia</taxon>
    </lineage>
</organism>
<dbReference type="InterPro" id="IPR042268">
    <property type="entry name" value="BamC_C"/>
</dbReference>
<evidence type="ECO:0000313" key="2">
    <source>
        <dbReference type="EMBL" id="THU05529.1"/>
    </source>
</evidence>
<keyword evidence="3" id="KW-1185">Reference proteome</keyword>
<comment type="caution">
    <text evidence="2">The sequence shown here is derived from an EMBL/GenBank/DDBJ whole genome shotgun (WGS) entry which is preliminary data.</text>
</comment>
<feature type="signal peptide" evidence="1">
    <location>
        <begin position="1"/>
        <end position="16"/>
    </location>
</feature>
<dbReference type="Proteomes" id="UP000308917">
    <property type="component" value="Unassembled WGS sequence"/>
</dbReference>
<dbReference type="EMBL" id="STFG01000001">
    <property type="protein sequence ID" value="THU05529.1"/>
    <property type="molecule type" value="Genomic_DNA"/>
</dbReference>
<feature type="chain" id="PRO_5020671513" evidence="1">
    <location>
        <begin position="17"/>
        <end position="380"/>
    </location>
</feature>
<gene>
    <name evidence="2" type="primary">bamC</name>
    <name evidence="2" type="ORF">E9531_01370</name>
</gene>
<protein>
    <submittedName>
        <fullName evidence="2">Outer membrane protein assembly factor BamC</fullName>
    </submittedName>
</protein>